<feature type="compositionally biased region" description="Low complexity" evidence="5">
    <location>
        <begin position="876"/>
        <end position="887"/>
    </location>
</feature>
<dbReference type="Proteomes" id="UP001158986">
    <property type="component" value="Unassembled WGS sequence"/>
</dbReference>
<feature type="region of interest" description="Disordered" evidence="5">
    <location>
        <begin position="864"/>
        <end position="887"/>
    </location>
</feature>
<reference evidence="8 9" key="1">
    <citation type="submission" date="2021-11" db="EMBL/GenBank/DDBJ databases">
        <authorList>
            <person name="Islam A."/>
            <person name="Islam S."/>
            <person name="Flora M.S."/>
            <person name="Rahman M."/>
            <person name="Ziaur R.M."/>
            <person name="Epstein J.H."/>
            <person name="Hassan M."/>
            <person name="Klassen M."/>
            <person name="Woodard K."/>
            <person name="Webb A."/>
            <person name="Webby R.J."/>
            <person name="El Zowalaty M.E."/>
        </authorList>
    </citation>
    <scope>NUCLEOTIDE SEQUENCE [LARGE SCALE GENOMIC DNA]</scope>
    <source>
        <strain evidence="8">Pbs1</strain>
    </source>
</reference>
<evidence type="ECO:0000259" key="6">
    <source>
        <dbReference type="Pfam" id="PF10392"/>
    </source>
</evidence>
<dbReference type="Pfam" id="PF10392">
    <property type="entry name" value="COG5_N"/>
    <property type="match status" value="1"/>
</dbReference>
<accession>A0ABN8D7D5</accession>
<sequence length="962" mass="105482">MEAVIHELESDAQMSVFLSPNCDVSAIASAVVARDSASRDGNGFAERRTSSMNSLATKNEEVEETNQCEKFVERLNGAAQRIDRVISKHIGEHHATLLDQVGSVDEMQSHLTLVQSSVGHLKESVQSLETLVREKHENLRDTIQRYRNIKRCGDIVQRLLRFQNLSDRLLGSDLNQVDAILTGVAVENGSGLTSDARQNEMASLALAIKEIEMLVQEERFQELSAVRATLPAIRKLSTNIKREVRATLRSGIRSLSQANVGDALQILFYLGELGTMTQASVNDVVQEVERKCATAISEDKLVRSGGASIDGLKSSNGLSISGNNILQKSDLWKAVQDVFDVIRVHALQVWNLQRVLLKMVDPASGKRYIDLVLKLEEPSLFATFWEVTCAIVQELFASTLNYNTAVKSVLIAEYPRMRKQATSVLNELYTATKQSAGAELVADVLVVAADAFDVKMGAVERELATVAGSAAERTQLLDSMGPLHDAFIDRAYSRMSNPIQLMFPQSSDFHASPPGRSDIQALSRAILSELEQAGRDRVLLDDVLQQVRKAVILFCSNVKRIMYQGKAAAATMPSLGRTPAQAHNVGLMNVLSLLDAAMEEVRNYVEAAAAINGSDAEIAASVSSSANVNATSVVTPKEATLLCTTSIDPCREMISDLEYAMLGSYLQALAVLLEGTFAKMHDESFGDQSAANGMACSGDAPRSSGGFRSSQGSSGSKYMQEFVNAFSVILEDHLRRLPVATFVTKCLGDFVERLVSVFIRHASLLRPLTEDGKLRLANDMTQLELQLEHIMPLRNVGASYEELRAFRHMIFLESSDILRDATVDKIRPSNVWHHLTSRAPPELQLPHQMKQLTASKYIEWLDTRANTGQPSPSTPPSSSSGKPSALSPSWKELPLGYPCLKDPRLGLQAEKKAWKEINKCLDAYSQRVSASANAELSPIYGLLQESSTILLAGYEVMVSRKK</sequence>
<dbReference type="PANTHER" id="PTHR13228:SF3">
    <property type="entry name" value="CONSERVED OLIGOMERIC GOLGI COMPLEX SUBUNIT 5"/>
    <property type="match status" value="1"/>
</dbReference>
<dbReference type="InterPro" id="IPR019465">
    <property type="entry name" value="Cog5"/>
</dbReference>
<keyword evidence="3" id="KW-0333">Golgi apparatus</keyword>
<dbReference type="InterPro" id="IPR049176">
    <property type="entry name" value="COG5_N"/>
</dbReference>
<proteinExistence type="predicted"/>
<name>A0ABN8D7D5_9STRA</name>
<dbReference type="Pfam" id="PF20649">
    <property type="entry name" value="COG5_C"/>
    <property type="match status" value="1"/>
</dbReference>
<evidence type="ECO:0000256" key="4">
    <source>
        <dbReference type="ARBA" id="ARBA00023136"/>
    </source>
</evidence>
<evidence type="ECO:0000256" key="3">
    <source>
        <dbReference type="ARBA" id="ARBA00023034"/>
    </source>
</evidence>
<dbReference type="InterPro" id="IPR048485">
    <property type="entry name" value="COG5_helical"/>
</dbReference>
<evidence type="ECO:0000256" key="2">
    <source>
        <dbReference type="ARBA" id="ARBA00020974"/>
    </source>
</evidence>
<dbReference type="PANTHER" id="PTHR13228">
    <property type="entry name" value="CONSERVED OLIGOMERIC GOLGI COMPLEX COMPONENT 5"/>
    <property type="match status" value="1"/>
</dbReference>
<keyword evidence="4" id="KW-0472">Membrane</keyword>
<comment type="subcellular location">
    <subcellularLocation>
        <location evidence="1">Golgi apparatus membrane</location>
        <topology evidence="1">Peripheral membrane protein</topology>
    </subcellularLocation>
</comment>
<evidence type="ECO:0000256" key="1">
    <source>
        <dbReference type="ARBA" id="ARBA00004395"/>
    </source>
</evidence>
<feature type="region of interest" description="Disordered" evidence="5">
    <location>
        <begin position="38"/>
        <end position="61"/>
    </location>
</feature>
<evidence type="ECO:0000313" key="8">
    <source>
        <dbReference type="EMBL" id="CAH0520476.1"/>
    </source>
</evidence>
<evidence type="ECO:0000256" key="5">
    <source>
        <dbReference type="SAM" id="MobiDB-lite"/>
    </source>
</evidence>
<evidence type="ECO:0000313" key="9">
    <source>
        <dbReference type="Proteomes" id="UP001158986"/>
    </source>
</evidence>
<feature type="domain" description="Conserved oligomeric Golgi complex subunit 5 N-terminal" evidence="6">
    <location>
        <begin position="17"/>
        <end position="169"/>
    </location>
</feature>
<dbReference type="EMBL" id="CAKLCB010000358">
    <property type="protein sequence ID" value="CAH0520476.1"/>
    <property type="molecule type" value="Genomic_DNA"/>
</dbReference>
<protein>
    <recommendedName>
        <fullName evidence="2">Conserved oligomeric Golgi complex subunit 5</fullName>
    </recommendedName>
</protein>
<gene>
    <name evidence="8" type="ORF">PBS001_LOCUS6953</name>
</gene>
<feature type="domain" description="Conserved oligomeric Golgi complex subunit 5 helical" evidence="7">
    <location>
        <begin position="221"/>
        <end position="418"/>
    </location>
</feature>
<comment type="caution">
    <text evidence="8">The sequence shown here is derived from an EMBL/GenBank/DDBJ whole genome shotgun (WGS) entry which is preliminary data.</text>
</comment>
<organism evidence="8 9">
    <name type="scientific">Peronospora belbahrii</name>
    <dbReference type="NCBI Taxonomy" id="622444"/>
    <lineage>
        <taxon>Eukaryota</taxon>
        <taxon>Sar</taxon>
        <taxon>Stramenopiles</taxon>
        <taxon>Oomycota</taxon>
        <taxon>Peronosporomycetes</taxon>
        <taxon>Peronosporales</taxon>
        <taxon>Peronosporaceae</taxon>
        <taxon>Peronospora</taxon>
    </lineage>
</organism>
<evidence type="ECO:0000259" key="7">
    <source>
        <dbReference type="Pfam" id="PF20649"/>
    </source>
</evidence>
<keyword evidence="9" id="KW-1185">Reference proteome</keyword>